<dbReference type="InterPro" id="IPR000172">
    <property type="entry name" value="GMC_OxRdtase_N"/>
</dbReference>
<reference evidence="5 6" key="1">
    <citation type="submission" date="2016-09" db="EMBL/GenBank/DDBJ databases">
        <authorList>
            <person name="Capua I."/>
            <person name="De Benedictis P."/>
            <person name="Joannis T."/>
            <person name="Lombin L.H."/>
            <person name="Cattoli G."/>
        </authorList>
    </citation>
    <scope>NUCLEOTIDE SEQUENCE [LARGE SCALE GENOMIC DNA]</scope>
    <source>
        <strain evidence="5 6">IMI 309357</strain>
    </source>
</reference>
<sequence>SQPPGSRLQRQSYRAKFPSPRAVSSPVRAITLHMPIDTMLPTDVWDYIVVGGGLAGSVVSSRLLALNNTAKILVIEAGANAAGRTDILYVNSTNLIQGDFDWNYFTTPQPQLNNRTIQSAAGKGLGGGSLINTCKLSHGGWMRGARVDYDEWAELVNDSRWGYDGQLPFFKSSEEFWTKANADEHGYDGPLKVEVPSITGRVYPLRDAVYASYESVGIEALPGLDANSGQNLGFGEIAENRRNGARQIAPKYYPLDGVTVMTNTLVEKILLQSDNSSGSGDLVATGVRLANGTEILGKEIIAAAGAYRTPQLLMLSGIGPSDELAKHGIDIKVESPDVGQNFADHAFFTYNWRLSPEYQNVTVDSGNPLFFESQYGLGQPNNFVASFNIEDKAGFIAAITEEEGAAPDPATHPLLKNERTLMEGFVLYVNTDPSLPSNSTYLTTANVALNPTSRGSVTLSSADPATAPLINPNFFASGVDRFVWRDSIRRMTRMMIGGDSPLSQGIVEAEATTGGLKPFTLESTDEEIEERIRASVIGTYHPMGTCAMGKVVDSNLRVKGVSNLRVVDASVFPTIITAHIQAAVYALAEQAAEIIASS</sequence>
<keyword evidence="6" id="KW-1185">Reference proteome</keyword>
<comment type="cofactor">
    <cofactor evidence="3">
        <name>FAD</name>
        <dbReference type="ChEBI" id="CHEBI:57692"/>
    </cofactor>
</comment>
<dbReference type="SUPFAM" id="SSF54373">
    <property type="entry name" value="FAD-linked reductases, C-terminal domain"/>
    <property type="match status" value="1"/>
</dbReference>
<gene>
    <name evidence="5" type="ORF">CORC01_10099</name>
</gene>
<dbReference type="GO" id="GO:0016614">
    <property type="term" value="F:oxidoreductase activity, acting on CH-OH group of donors"/>
    <property type="evidence" value="ECO:0007669"/>
    <property type="project" value="InterPro"/>
</dbReference>
<keyword evidence="3" id="KW-0285">Flavoprotein</keyword>
<dbReference type="GO" id="GO:0050660">
    <property type="term" value="F:flavin adenine dinucleotide binding"/>
    <property type="evidence" value="ECO:0007669"/>
    <property type="project" value="InterPro"/>
</dbReference>
<feature type="non-terminal residue" evidence="5">
    <location>
        <position position="1"/>
    </location>
</feature>
<dbReference type="PANTHER" id="PTHR11552">
    <property type="entry name" value="GLUCOSE-METHANOL-CHOLINE GMC OXIDOREDUCTASE"/>
    <property type="match status" value="1"/>
</dbReference>
<protein>
    <recommendedName>
        <fullName evidence="4">Glucose-methanol-choline oxidoreductase N-terminal domain-containing protein</fullName>
    </recommendedName>
</protein>
<name>A0A1G4AZL4_9PEZI</name>
<accession>A0A1G4AZL4</accession>
<dbReference type="PIRSF" id="PIRSF000137">
    <property type="entry name" value="Alcohol_oxidase"/>
    <property type="match status" value="1"/>
</dbReference>
<dbReference type="SUPFAM" id="SSF51905">
    <property type="entry name" value="FAD/NAD(P)-binding domain"/>
    <property type="match status" value="1"/>
</dbReference>
<evidence type="ECO:0000259" key="4">
    <source>
        <dbReference type="PROSITE" id="PS00624"/>
    </source>
</evidence>
<dbReference type="InterPro" id="IPR036188">
    <property type="entry name" value="FAD/NAD-bd_sf"/>
</dbReference>
<evidence type="ECO:0000256" key="3">
    <source>
        <dbReference type="PIRSR" id="PIRSR000137-2"/>
    </source>
</evidence>
<dbReference type="OrthoDB" id="269227at2759"/>
<dbReference type="Gene3D" id="3.30.560.10">
    <property type="entry name" value="Glucose Oxidase, domain 3"/>
    <property type="match status" value="1"/>
</dbReference>
<dbReference type="EMBL" id="MJBS01000097">
    <property type="protein sequence ID" value="OHE94571.1"/>
    <property type="molecule type" value="Genomic_DNA"/>
</dbReference>
<dbReference type="InterPro" id="IPR012132">
    <property type="entry name" value="GMC_OxRdtase"/>
</dbReference>
<feature type="active site" description="Proton donor" evidence="2">
    <location>
        <position position="541"/>
    </location>
</feature>
<dbReference type="Gene3D" id="3.50.50.60">
    <property type="entry name" value="FAD/NAD(P)-binding domain"/>
    <property type="match status" value="1"/>
</dbReference>
<dbReference type="RefSeq" id="XP_022471733.1">
    <property type="nucleotide sequence ID" value="XM_022621728.1"/>
</dbReference>
<proteinExistence type="inferred from homology"/>
<organism evidence="5 6">
    <name type="scientific">Colletotrichum orchidophilum</name>
    <dbReference type="NCBI Taxonomy" id="1209926"/>
    <lineage>
        <taxon>Eukaryota</taxon>
        <taxon>Fungi</taxon>
        <taxon>Dikarya</taxon>
        <taxon>Ascomycota</taxon>
        <taxon>Pezizomycotina</taxon>
        <taxon>Sordariomycetes</taxon>
        <taxon>Hypocreomycetidae</taxon>
        <taxon>Glomerellales</taxon>
        <taxon>Glomerellaceae</taxon>
        <taxon>Colletotrichum</taxon>
    </lineage>
</organism>
<dbReference type="Pfam" id="PF00732">
    <property type="entry name" value="GMC_oxred_N"/>
    <property type="match status" value="1"/>
</dbReference>
<feature type="binding site" evidence="3">
    <location>
        <position position="266"/>
    </location>
    <ligand>
        <name>FAD</name>
        <dbReference type="ChEBI" id="CHEBI:57692"/>
    </ligand>
</feature>
<evidence type="ECO:0000256" key="2">
    <source>
        <dbReference type="PIRSR" id="PIRSR000137-1"/>
    </source>
</evidence>
<feature type="domain" description="Glucose-methanol-choline oxidoreductase N-terminal" evidence="4">
    <location>
        <begin position="305"/>
        <end position="319"/>
    </location>
</feature>
<dbReference type="PANTHER" id="PTHR11552:SF123">
    <property type="entry name" value="GMC OXIDOREDUCTASE (AFU_ORTHOLOGUE AFUA_2G01770)-RELATED"/>
    <property type="match status" value="1"/>
</dbReference>
<dbReference type="InterPro" id="IPR007867">
    <property type="entry name" value="GMC_OxRtase_C"/>
</dbReference>
<dbReference type="GeneID" id="34563238"/>
<dbReference type="Pfam" id="PF05199">
    <property type="entry name" value="GMC_oxred_C"/>
    <property type="match status" value="1"/>
</dbReference>
<evidence type="ECO:0000313" key="6">
    <source>
        <dbReference type="Proteomes" id="UP000176998"/>
    </source>
</evidence>
<feature type="active site" description="Proton acceptor" evidence="2">
    <location>
        <position position="579"/>
    </location>
</feature>
<comment type="caution">
    <text evidence="5">The sequence shown here is derived from an EMBL/GenBank/DDBJ whole genome shotgun (WGS) entry which is preliminary data.</text>
</comment>
<dbReference type="STRING" id="1209926.A0A1G4AZL4"/>
<keyword evidence="3" id="KW-0274">FAD</keyword>
<dbReference type="PROSITE" id="PS00624">
    <property type="entry name" value="GMC_OXRED_2"/>
    <property type="match status" value="1"/>
</dbReference>
<evidence type="ECO:0000256" key="1">
    <source>
        <dbReference type="ARBA" id="ARBA00010790"/>
    </source>
</evidence>
<evidence type="ECO:0000313" key="5">
    <source>
        <dbReference type="EMBL" id="OHE94571.1"/>
    </source>
</evidence>
<comment type="similarity">
    <text evidence="1">Belongs to the GMC oxidoreductase family.</text>
</comment>
<dbReference type="Proteomes" id="UP000176998">
    <property type="component" value="Unassembled WGS sequence"/>
</dbReference>
<dbReference type="AlphaFoldDB" id="A0A1G4AZL4"/>